<comment type="similarity">
    <text evidence="1">Belongs to the cytochrome P450 family.</text>
</comment>
<dbReference type="Pfam" id="PF00067">
    <property type="entry name" value="p450"/>
    <property type="match status" value="1"/>
</dbReference>
<evidence type="ECO:0000313" key="5">
    <source>
        <dbReference type="Proteomes" id="UP000694865"/>
    </source>
</evidence>
<dbReference type="SUPFAM" id="SSF48264">
    <property type="entry name" value="Cytochrome P450"/>
    <property type="match status" value="1"/>
</dbReference>
<dbReference type="PRINTS" id="PR00463">
    <property type="entry name" value="EP450I"/>
</dbReference>
<reference evidence="6" key="1">
    <citation type="submission" date="2025-08" db="UniProtKB">
        <authorList>
            <consortium name="RefSeq"/>
        </authorList>
    </citation>
    <scope>IDENTIFICATION</scope>
    <source>
        <tissue evidence="6">Testes</tissue>
    </source>
</reference>
<accession>A0ABM0MBA9</accession>
<dbReference type="InterPro" id="IPR002401">
    <property type="entry name" value="Cyt_P450_E_grp-I"/>
</dbReference>
<feature type="signal peptide" evidence="4">
    <location>
        <begin position="1"/>
        <end position="25"/>
    </location>
</feature>
<name>A0ABM0MBA9_SACKO</name>
<keyword evidence="2" id="KW-0479">Metal-binding</keyword>
<evidence type="ECO:0000256" key="1">
    <source>
        <dbReference type="ARBA" id="ARBA00010617"/>
    </source>
</evidence>
<sequence length="382" mass="43451">MVSVPTDPLSLLVLLMIMLLAWITTQHYLVPCKNFPPGPWGLPIIGSFMYFGSDIHKDMMKLSKKYGDVYSLKMGSHTAVVVNGVNAIKECLVKKGTDFADRPHSWTVEQYNPRYEGIASGRFDDKWQRRRQFAHTTLRGFGFGKTSMESKICEEISFLLDEFRDIQDKSIDTSAILNRSVPNVICSITFGKRFHYSDPKFSFIIDTMGKWSELMGTMYELDFLRFEGHLINQIYITTIHLHIDEHREVFDPDNIGDFIDACLAETMKQDGNKDLTDDQLKHTLADLFAAETTATTLKWGLLLMVLHPEIQDRVFNEIDQAVGANRLPRLDDRKNLSYTEATLLEIQRFGSIAPLSLPHCALKDTSLGGYTIPKGTELIILL</sequence>
<proteinExistence type="inferred from homology"/>
<protein>
    <submittedName>
        <fullName evidence="6">Cytochrome P450 2J6-like</fullName>
    </submittedName>
</protein>
<dbReference type="InterPro" id="IPR001128">
    <property type="entry name" value="Cyt_P450"/>
</dbReference>
<evidence type="ECO:0000256" key="3">
    <source>
        <dbReference type="ARBA" id="ARBA00023004"/>
    </source>
</evidence>
<dbReference type="InterPro" id="IPR050182">
    <property type="entry name" value="Cytochrome_P450_fam2"/>
</dbReference>
<dbReference type="PANTHER" id="PTHR24300">
    <property type="entry name" value="CYTOCHROME P450 508A4-RELATED"/>
    <property type="match status" value="1"/>
</dbReference>
<organism evidence="5 6">
    <name type="scientific">Saccoglossus kowalevskii</name>
    <name type="common">Acorn worm</name>
    <dbReference type="NCBI Taxonomy" id="10224"/>
    <lineage>
        <taxon>Eukaryota</taxon>
        <taxon>Metazoa</taxon>
        <taxon>Hemichordata</taxon>
        <taxon>Enteropneusta</taxon>
        <taxon>Harrimaniidae</taxon>
        <taxon>Saccoglossus</taxon>
    </lineage>
</organism>
<dbReference type="Proteomes" id="UP000694865">
    <property type="component" value="Unplaced"/>
</dbReference>
<dbReference type="InterPro" id="IPR036396">
    <property type="entry name" value="Cyt_P450_sf"/>
</dbReference>
<gene>
    <name evidence="6" type="primary">LOC100372274</name>
</gene>
<feature type="non-terminal residue" evidence="6">
    <location>
        <position position="382"/>
    </location>
</feature>
<keyword evidence="5" id="KW-1185">Reference proteome</keyword>
<dbReference type="RefSeq" id="XP_006817300.1">
    <property type="nucleotide sequence ID" value="XM_006817237.1"/>
</dbReference>
<dbReference type="GeneID" id="100372274"/>
<feature type="chain" id="PRO_5045474966" evidence="4">
    <location>
        <begin position="26"/>
        <end position="382"/>
    </location>
</feature>
<keyword evidence="3" id="KW-0408">Iron</keyword>
<dbReference type="Gene3D" id="1.10.630.10">
    <property type="entry name" value="Cytochrome P450"/>
    <property type="match status" value="1"/>
</dbReference>
<evidence type="ECO:0000256" key="2">
    <source>
        <dbReference type="ARBA" id="ARBA00022723"/>
    </source>
</evidence>
<keyword evidence="4" id="KW-0732">Signal</keyword>
<evidence type="ECO:0000256" key="4">
    <source>
        <dbReference type="SAM" id="SignalP"/>
    </source>
</evidence>
<evidence type="ECO:0000313" key="6">
    <source>
        <dbReference type="RefSeq" id="XP_006817300.1"/>
    </source>
</evidence>